<dbReference type="EMBL" id="CP064939">
    <property type="protein sequence ID" value="QPH39938.1"/>
    <property type="molecule type" value="Genomic_DNA"/>
</dbReference>
<reference evidence="2 3" key="1">
    <citation type="submission" date="2020-11" db="EMBL/GenBank/DDBJ databases">
        <title>Pedobacter endophytica, an endophytic bacteria isolated form Carex pumila.</title>
        <authorList>
            <person name="Peng Y."/>
            <person name="Jiang L."/>
            <person name="Lee J."/>
        </authorList>
    </citation>
    <scope>NUCLEOTIDE SEQUENCE [LARGE SCALE GENOMIC DNA]</scope>
    <source>
        <strain evidence="2 3">JBR3-12</strain>
    </source>
</reference>
<dbReference type="SUPFAM" id="SSF53756">
    <property type="entry name" value="UDP-Glycosyltransferase/glycogen phosphorylase"/>
    <property type="match status" value="1"/>
</dbReference>
<dbReference type="Proteomes" id="UP000594759">
    <property type="component" value="Chromosome"/>
</dbReference>
<dbReference type="InterPro" id="IPR050194">
    <property type="entry name" value="Glycosyltransferase_grp1"/>
</dbReference>
<dbReference type="AlphaFoldDB" id="A0A7S9PZ23"/>
<keyword evidence="2" id="KW-0808">Transferase</keyword>
<evidence type="ECO:0000313" key="3">
    <source>
        <dbReference type="Proteomes" id="UP000594759"/>
    </source>
</evidence>
<gene>
    <name evidence="2" type="ORF">IZT61_01220</name>
</gene>
<dbReference type="KEGG" id="pex:IZT61_01220"/>
<dbReference type="PANTHER" id="PTHR45947">
    <property type="entry name" value="SULFOQUINOVOSYL TRANSFERASE SQD2"/>
    <property type="match status" value="1"/>
</dbReference>
<name>A0A7S9PZ23_9SPHI</name>
<evidence type="ECO:0000259" key="1">
    <source>
        <dbReference type="Pfam" id="PF00534"/>
    </source>
</evidence>
<dbReference type="GO" id="GO:0016757">
    <property type="term" value="F:glycosyltransferase activity"/>
    <property type="evidence" value="ECO:0007669"/>
    <property type="project" value="InterPro"/>
</dbReference>
<evidence type="ECO:0000313" key="2">
    <source>
        <dbReference type="EMBL" id="QPH39938.1"/>
    </source>
</evidence>
<dbReference type="CDD" id="cd03801">
    <property type="entry name" value="GT4_PimA-like"/>
    <property type="match status" value="1"/>
</dbReference>
<feature type="domain" description="Glycosyl transferase family 1" evidence="1">
    <location>
        <begin position="178"/>
        <end position="334"/>
    </location>
</feature>
<dbReference type="RefSeq" id="WP_196099396.1">
    <property type="nucleotide sequence ID" value="NZ_CP064939.1"/>
</dbReference>
<organism evidence="2 3">
    <name type="scientific">Pedobacter endophyticus</name>
    <dbReference type="NCBI Taxonomy" id="2789740"/>
    <lineage>
        <taxon>Bacteria</taxon>
        <taxon>Pseudomonadati</taxon>
        <taxon>Bacteroidota</taxon>
        <taxon>Sphingobacteriia</taxon>
        <taxon>Sphingobacteriales</taxon>
        <taxon>Sphingobacteriaceae</taxon>
        <taxon>Pedobacter</taxon>
    </lineage>
</organism>
<protein>
    <submittedName>
        <fullName evidence="2">Glycosyltransferase family 4 protein</fullName>
    </submittedName>
</protein>
<dbReference type="InterPro" id="IPR001296">
    <property type="entry name" value="Glyco_trans_1"/>
</dbReference>
<dbReference type="PANTHER" id="PTHR45947:SF3">
    <property type="entry name" value="SULFOQUINOVOSYL TRANSFERASE SQD2"/>
    <property type="match status" value="1"/>
</dbReference>
<keyword evidence="3" id="KW-1185">Reference proteome</keyword>
<accession>A0A7S9PZ23</accession>
<dbReference type="Pfam" id="PF00534">
    <property type="entry name" value="Glycos_transf_1"/>
    <property type="match status" value="1"/>
</dbReference>
<sequence length="372" mass="42473">MERKPVHVSYLTQVPGPYRERMHELVSEFGDFSYDVIYCAKVEPNRKWKLSYGDYPMYFLAEKAETFRHNNLNVWGLLNKLNPTILIITAFKPTMLYGVLWCLLRGRKIIVYNDGTYDSEQHLSFTQKLIRKLVYKVTSAFMAPGKGTVDLYKSYGVAEKKIFKSCLCVDNTQFEYQPMQQRPYHILYCGQITERKLPFLFTDVAIKLNKEIPNFKALIVGDGALKDEMLLRLDKNNVDYHFAGFLDQKSLLSYYAKAKVFLFTTIDDVWGIVANEACASGTPVITSKEAGVAGDLILDGENGYVLPLDANVWANTIKALLENEQQLETFAEKAMEIVKPFNHQQAADGLRQAVNWTQPAKKNQTTLTPLNL</sequence>
<dbReference type="Gene3D" id="3.40.50.2000">
    <property type="entry name" value="Glycogen Phosphorylase B"/>
    <property type="match status" value="2"/>
</dbReference>
<proteinExistence type="predicted"/>